<feature type="region of interest" description="Disordered" evidence="1">
    <location>
        <begin position="519"/>
        <end position="621"/>
    </location>
</feature>
<sequence>MMAGCIRLACCKCREVNGVYVCADIPQTLRNASRLENEKAVICRTPVSLRGTPVWSVACPSPSPTTTGVPGTTSISPTITGVPGPTLISPTITRVSGTTSISPTITGVSVTVGPSATVSRATPSTLSPHTPSTGPVLGLAGLVSLIVLLCILTCVISVLSFLYHRKLKQKRVVPHAAATGTASDLPQTHFAQKKDLGSPETVTCIVRQHKGRAKSAGPVMCRSGVFTKARTTLPEDGGKQELHKALEGDGSEDGGPHATIVRVNETVHTEEHDPGFSHGGERNGDLGNNTAEDLPYLTIGVQQSPDTCDDHGDDKTGKTPHSEKMQREFARVKTWPPTAFQWARQKAKQEDVVDVTFFQNLQAELRLGKKAIPDVNFQPDFSPPGGTQTHVHESHSVQMPPGDSDRAGLAEDSSGLGHDEAGPSSLDKGKLTCDPTLPDDDHHVIDVEPDVSLQSSLRFDTHEGSDSYERLATGLQSTLRFDTHEGSDSYERLATGLQSTLTFETHEGTDIDDRLEMGIRNQGTNPDQSIRNTLSLETTEGVTDGMTEGNDDTRLEMDTAKKAEQEPSVSSAAAKKSKVEMNQFTQEPRESDTSRRERSRAAKSTAEVPPAPLKPRSPGDETLLQDNEYVFINLLHEVVENRGRWTRERWRQSHLNRRKFLKKQ</sequence>
<keyword evidence="4" id="KW-1185">Reference proteome</keyword>
<evidence type="ECO:0000313" key="4">
    <source>
        <dbReference type="Proteomes" id="UP001591681"/>
    </source>
</evidence>
<keyword evidence="2" id="KW-0812">Transmembrane</keyword>
<dbReference type="EMBL" id="JBHFQA010000010">
    <property type="protein sequence ID" value="KAL2091850.1"/>
    <property type="molecule type" value="Genomic_DNA"/>
</dbReference>
<organism evidence="3 4">
    <name type="scientific">Coilia grayii</name>
    <name type="common">Gray's grenadier anchovy</name>
    <dbReference type="NCBI Taxonomy" id="363190"/>
    <lineage>
        <taxon>Eukaryota</taxon>
        <taxon>Metazoa</taxon>
        <taxon>Chordata</taxon>
        <taxon>Craniata</taxon>
        <taxon>Vertebrata</taxon>
        <taxon>Euteleostomi</taxon>
        <taxon>Actinopterygii</taxon>
        <taxon>Neopterygii</taxon>
        <taxon>Teleostei</taxon>
        <taxon>Clupei</taxon>
        <taxon>Clupeiformes</taxon>
        <taxon>Clupeoidei</taxon>
        <taxon>Engraulidae</taxon>
        <taxon>Coilinae</taxon>
        <taxon>Coilia</taxon>
    </lineage>
</organism>
<keyword evidence="2" id="KW-0472">Membrane</keyword>
<name>A0ABD1JYB8_9TELE</name>
<feature type="region of interest" description="Disordered" evidence="1">
    <location>
        <begin position="269"/>
        <end position="328"/>
    </location>
</feature>
<protein>
    <submittedName>
        <fullName evidence="3">Uncharacterized protein</fullName>
    </submittedName>
</protein>
<feature type="compositionally biased region" description="Basic and acidic residues" evidence="1">
    <location>
        <begin position="417"/>
        <end position="431"/>
    </location>
</feature>
<comment type="caution">
    <text evidence="3">The sequence shown here is derived from an EMBL/GenBank/DDBJ whole genome shotgun (WGS) entry which is preliminary data.</text>
</comment>
<accession>A0ABD1JYB8</accession>
<proteinExistence type="predicted"/>
<feature type="compositionally biased region" description="Polar residues" evidence="1">
    <location>
        <begin position="521"/>
        <end position="541"/>
    </location>
</feature>
<reference evidence="3 4" key="1">
    <citation type="submission" date="2024-09" db="EMBL/GenBank/DDBJ databases">
        <title>A chromosome-level genome assembly of Gray's grenadier anchovy, Coilia grayii.</title>
        <authorList>
            <person name="Fu Z."/>
        </authorList>
    </citation>
    <scope>NUCLEOTIDE SEQUENCE [LARGE SCALE GENOMIC DNA]</scope>
    <source>
        <strain evidence="3">G4</strain>
        <tissue evidence="3">Muscle</tissue>
    </source>
</reference>
<keyword evidence="2" id="KW-1133">Transmembrane helix</keyword>
<feature type="transmembrane region" description="Helical" evidence="2">
    <location>
        <begin position="136"/>
        <end position="163"/>
    </location>
</feature>
<feature type="region of interest" description="Disordered" evidence="1">
    <location>
        <begin position="376"/>
        <end position="433"/>
    </location>
</feature>
<evidence type="ECO:0000256" key="1">
    <source>
        <dbReference type="SAM" id="MobiDB-lite"/>
    </source>
</evidence>
<evidence type="ECO:0000256" key="2">
    <source>
        <dbReference type="SAM" id="Phobius"/>
    </source>
</evidence>
<dbReference type="Proteomes" id="UP001591681">
    <property type="component" value="Unassembled WGS sequence"/>
</dbReference>
<feature type="compositionally biased region" description="Basic and acidic residues" evidence="1">
    <location>
        <begin position="551"/>
        <end position="565"/>
    </location>
</feature>
<gene>
    <name evidence="3" type="ORF">ACEWY4_011648</name>
</gene>
<feature type="compositionally biased region" description="Basic and acidic residues" evidence="1">
    <location>
        <begin position="269"/>
        <end position="284"/>
    </location>
</feature>
<evidence type="ECO:0000313" key="3">
    <source>
        <dbReference type="EMBL" id="KAL2091850.1"/>
    </source>
</evidence>
<feature type="compositionally biased region" description="Basic and acidic residues" evidence="1">
    <location>
        <begin position="308"/>
        <end position="328"/>
    </location>
</feature>
<feature type="compositionally biased region" description="Basic and acidic residues" evidence="1">
    <location>
        <begin position="587"/>
        <end position="600"/>
    </location>
</feature>
<dbReference type="AlphaFoldDB" id="A0ABD1JYB8"/>